<dbReference type="Pfam" id="PF10429">
    <property type="entry name" value="Mtr2"/>
    <property type="match status" value="1"/>
</dbReference>
<name>A0A1E3PBB4_WICAA</name>
<evidence type="ECO:0000313" key="2">
    <source>
        <dbReference type="Proteomes" id="UP000094112"/>
    </source>
</evidence>
<dbReference type="Gene3D" id="3.10.450.50">
    <property type="match status" value="1"/>
</dbReference>
<accession>A0A1E3PBB4</accession>
<keyword evidence="2" id="KW-1185">Reference proteome</keyword>
<evidence type="ECO:0008006" key="3">
    <source>
        <dbReference type="Google" id="ProtNLM"/>
    </source>
</evidence>
<protein>
    <recommendedName>
        <fullName evidence="3">mRNA transport regulator MTR2</fullName>
    </recommendedName>
</protein>
<reference evidence="1 2" key="1">
    <citation type="journal article" date="2016" name="Proc. Natl. Acad. Sci. U.S.A.">
        <title>Comparative genomics of biotechnologically important yeasts.</title>
        <authorList>
            <person name="Riley R."/>
            <person name="Haridas S."/>
            <person name="Wolfe K.H."/>
            <person name="Lopes M.R."/>
            <person name="Hittinger C.T."/>
            <person name="Goeker M."/>
            <person name="Salamov A.A."/>
            <person name="Wisecaver J.H."/>
            <person name="Long T.M."/>
            <person name="Calvey C.H."/>
            <person name="Aerts A.L."/>
            <person name="Barry K.W."/>
            <person name="Choi C."/>
            <person name="Clum A."/>
            <person name="Coughlan A.Y."/>
            <person name="Deshpande S."/>
            <person name="Douglass A.P."/>
            <person name="Hanson S.J."/>
            <person name="Klenk H.-P."/>
            <person name="LaButti K.M."/>
            <person name="Lapidus A."/>
            <person name="Lindquist E.A."/>
            <person name="Lipzen A.M."/>
            <person name="Meier-Kolthoff J.P."/>
            <person name="Ohm R.A."/>
            <person name="Otillar R.P."/>
            <person name="Pangilinan J.L."/>
            <person name="Peng Y."/>
            <person name="Rokas A."/>
            <person name="Rosa C.A."/>
            <person name="Scheuner C."/>
            <person name="Sibirny A.A."/>
            <person name="Slot J.C."/>
            <person name="Stielow J.B."/>
            <person name="Sun H."/>
            <person name="Kurtzman C.P."/>
            <person name="Blackwell M."/>
            <person name="Grigoriev I.V."/>
            <person name="Jeffries T.W."/>
        </authorList>
    </citation>
    <scope>NUCLEOTIDE SEQUENCE [LARGE SCALE GENOMIC DNA]</scope>
    <source>
        <strain evidence="2">ATCC 58044 / CBS 1984 / NCYC 433 / NRRL Y-366-8</strain>
    </source>
</reference>
<dbReference type="EMBL" id="KV454208">
    <property type="protein sequence ID" value="ODQ62703.1"/>
    <property type="molecule type" value="Genomic_DNA"/>
</dbReference>
<dbReference type="RefSeq" id="XP_019041910.1">
    <property type="nucleotide sequence ID" value="XM_019184065.1"/>
</dbReference>
<sequence length="171" mass="18775">MVDQGTQLEAYIKELFQTLDKQFSPQLNLDSYKAQFLPQLKLNSPVILNGNPIGGKLAFQEHWLKFPGSQHNITSLDYHSIPGTGTFVINLSGKVRFDETGKTKLGETADIGGPAPVPSIGGAPRTIWGSWLGFNANLILDEAALQNPNSEVINSLNWKIVYRPEDALVTI</sequence>
<proteinExistence type="predicted"/>
<evidence type="ECO:0000313" key="1">
    <source>
        <dbReference type="EMBL" id="ODQ62703.1"/>
    </source>
</evidence>
<dbReference type="SUPFAM" id="SSF54427">
    <property type="entry name" value="NTF2-like"/>
    <property type="match status" value="1"/>
</dbReference>
<dbReference type="InterPro" id="IPR019488">
    <property type="entry name" value="Nucl_pore_RNA_shuttling_Mtr2"/>
</dbReference>
<gene>
    <name evidence="1" type="ORF">WICANDRAFT_66934</name>
</gene>
<dbReference type="STRING" id="683960.A0A1E3PBB4"/>
<organism evidence="1 2">
    <name type="scientific">Wickerhamomyces anomalus (strain ATCC 58044 / CBS 1984 / NCYC 433 / NRRL Y-366-8)</name>
    <name type="common">Yeast</name>
    <name type="synonym">Hansenula anomala</name>
    <dbReference type="NCBI Taxonomy" id="683960"/>
    <lineage>
        <taxon>Eukaryota</taxon>
        <taxon>Fungi</taxon>
        <taxon>Dikarya</taxon>
        <taxon>Ascomycota</taxon>
        <taxon>Saccharomycotina</taxon>
        <taxon>Saccharomycetes</taxon>
        <taxon>Phaffomycetales</taxon>
        <taxon>Wickerhamomycetaceae</taxon>
        <taxon>Wickerhamomyces</taxon>
    </lineage>
</organism>
<dbReference type="GeneID" id="30201311"/>
<dbReference type="AlphaFoldDB" id="A0A1E3PBB4"/>
<dbReference type="Proteomes" id="UP000094112">
    <property type="component" value="Unassembled WGS sequence"/>
</dbReference>
<dbReference type="InterPro" id="IPR032710">
    <property type="entry name" value="NTF2-like_dom_sf"/>
</dbReference>
<dbReference type="OrthoDB" id="25408at2759"/>